<evidence type="ECO:0000313" key="5">
    <source>
        <dbReference type="Proteomes" id="UP000327013"/>
    </source>
</evidence>
<keyword evidence="1" id="KW-0677">Repeat</keyword>
<organism evidence="4 5">
    <name type="scientific">Carpinus fangiana</name>
    <dbReference type="NCBI Taxonomy" id="176857"/>
    <lineage>
        <taxon>Eukaryota</taxon>
        <taxon>Viridiplantae</taxon>
        <taxon>Streptophyta</taxon>
        <taxon>Embryophyta</taxon>
        <taxon>Tracheophyta</taxon>
        <taxon>Spermatophyta</taxon>
        <taxon>Magnoliopsida</taxon>
        <taxon>eudicotyledons</taxon>
        <taxon>Gunneridae</taxon>
        <taxon>Pentapetalae</taxon>
        <taxon>rosids</taxon>
        <taxon>fabids</taxon>
        <taxon>Fagales</taxon>
        <taxon>Betulaceae</taxon>
        <taxon>Carpinus</taxon>
    </lineage>
</organism>
<dbReference type="InterPro" id="IPR001660">
    <property type="entry name" value="SAM"/>
</dbReference>
<dbReference type="Proteomes" id="UP000327013">
    <property type="component" value="Chromosome 3"/>
</dbReference>
<dbReference type="Gene3D" id="1.10.150.50">
    <property type="entry name" value="Transcription Factor, Ets-1"/>
    <property type="match status" value="1"/>
</dbReference>
<evidence type="ECO:0000256" key="1">
    <source>
        <dbReference type="ARBA" id="ARBA00022737"/>
    </source>
</evidence>
<evidence type="ECO:0000256" key="2">
    <source>
        <dbReference type="SAM" id="MobiDB-lite"/>
    </source>
</evidence>
<evidence type="ECO:0000259" key="3">
    <source>
        <dbReference type="PROSITE" id="PS50105"/>
    </source>
</evidence>
<protein>
    <recommendedName>
        <fullName evidence="3">SAM domain-containing protein</fullName>
    </recommendedName>
</protein>
<accession>A0A5N6QYF4</accession>
<proteinExistence type="predicted"/>
<dbReference type="PROSITE" id="PS50105">
    <property type="entry name" value="SAM_DOMAIN"/>
    <property type="match status" value="1"/>
</dbReference>
<dbReference type="InterPro" id="IPR013761">
    <property type="entry name" value="SAM/pointed_sf"/>
</dbReference>
<feature type="region of interest" description="Disordered" evidence="2">
    <location>
        <begin position="46"/>
        <end position="82"/>
    </location>
</feature>
<feature type="region of interest" description="Disordered" evidence="2">
    <location>
        <begin position="105"/>
        <end position="178"/>
    </location>
</feature>
<gene>
    <name evidence="4" type="ORF">FH972_007471</name>
</gene>
<dbReference type="OrthoDB" id="76949at2759"/>
<dbReference type="SMART" id="SM00454">
    <property type="entry name" value="SAM"/>
    <property type="match status" value="1"/>
</dbReference>
<dbReference type="Pfam" id="PF00536">
    <property type="entry name" value="SAM_1"/>
    <property type="match status" value="1"/>
</dbReference>
<feature type="domain" description="SAM" evidence="3">
    <location>
        <begin position="240"/>
        <end position="303"/>
    </location>
</feature>
<dbReference type="PANTHER" id="PTHR10627:SF74">
    <property type="entry name" value="OS08G0526500 PROTEIN"/>
    <property type="match status" value="1"/>
</dbReference>
<evidence type="ECO:0000313" key="4">
    <source>
        <dbReference type="EMBL" id="KAE8021595.1"/>
    </source>
</evidence>
<keyword evidence="5" id="KW-1185">Reference proteome</keyword>
<sequence length="305" mass="33997">MSKPRVTITLGRSGQVVNRGGRDSDYVHPHTDTKAVTAGKRFRRERVGGGADGSMLFTNKRQRGDGINRSWGGNGMHGDNQSYSRISRNDLRLKLMHKQLIHRAAEERRKMDRRKKLSKIQPSSSRNMLQLRSEPTGSPSWKMPPTERSQLKASRGLTERSQLKASRGLSPPRNFDELRQVPSARVADVSRTGWFLSNNGAYRPTGSTSLMVKGPPETSKPVTQLASMSDIGQRSSHMVENSLTVAGLLQSLGLGKYNIIFRAEEVDMTALKQMGDKDLKDMGIPMGPRKKILLALLPRSRQQQP</sequence>
<dbReference type="AlphaFoldDB" id="A0A5N6QYF4"/>
<dbReference type="PANTHER" id="PTHR10627">
    <property type="entry name" value="SCP160"/>
    <property type="match status" value="1"/>
</dbReference>
<reference evidence="4 5" key="1">
    <citation type="submission" date="2019-06" db="EMBL/GenBank/DDBJ databases">
        <title>A chromosomal-level reference genome of Carpinus fangiana (Coryloideae, Betulaceae).</title>
        <authorList>
            <person name="Yang X."/>
            <person name="Wang Z."/>
            <person name="Zhang L."/>
            <person name="Hao G."/>
            <person name="Liu J."/>
            <person name="Yang Y."/>
        </authorList>
    </citation>
    <scope>NUCLEOTIDE SEQUENCE [LARGE SCALE GENOMIC DNA]</scope>
    <source>
        <strain evidence="4">Cfa_2016G</strain>
        <tissue evidence="4">Leaf</tissue>
    </source>
</reference>
<dbReference type="EMBL" id="CM017323">
    <property type="protein sequence ID" value="KAE8021595.1"/>
    <property type="molecule type" value="Genomic_DNA"/>
</dbReference>
<name>A0A5N6QYF4_9ROSI</name>
<feature type="compositionally biased region" description="Polar residues" evidence="2">
    <location>
        <begin position="120"/>
        <end position="139"/>
    </location>
</feature>
<dbReference type="SUPFAM" id="SSF47769">
    <property type="entry name" value="SAM/Pointed domain"/>
    <property type="match status" value="1"/>
</dbReference>